<evidence type="ECO:0000256" key="8">
    <source>
        <dbReference type="SAM" id="MobiDB-lite"/>
    </source>
</evidence>
<feature type="transmembrane region" description="Helical" evidence="7">
    <location>
        <begin position="174"/>
        <end position="192"/>
    </location>
</feature>
<proteinExistence type="inferred from homology"/>
<keyword evidence="5 7" id="KW-1133">Transmembrane helix</keyword>
<evidence type="ECO:0000256" key="4">
    <source>
        <dbReference type="ARBA" id="ARBA00022692"/>
    </source>
</evidence>
<accession>A0A3E2DGI0</accession>
<dbReference type="InterPro" id="IPR025966">
    <property type="entry name" value="OppC_N"/>
</dbReference>
<protein>
    <submittedName>
        <fullName evidence="10">Peptide ABC transporter permease</fullName>
    </submittedName>
</protein>
<dbReference type="InterPro" id="IPR035906">
    <property type="entry name" value="MetI-like_sf"/>
</dbReference>
<feature type="domain" description="ABC transmembrane type-1" evidence="9">
    <location>
        <begin position="132"/>
        <end position="324"/>
    </location>
</feature>
<evidence type="ECO:0000256" key="5">
    <source>
        <dbReference type="ARBA" id="ARBA00022989"/>
    </source>
</evidence>
<feature type="transmembrane region" description="Helical" evidence="7">
    <location>
        <begin position="136"/>
        <end position="162"/>
    </location>
</feature>
<organism evidence="10 11">
    <name type="scientific">Cutibacterium avidum</name>
    <dbReference type="NCBI Taxonomy" id="33010"/>
    <lineage>
        <taxon>Bacteria</taxon>
        <taxon>Bacillati</taxon>
        <taxon>Actinomycetota</taxon>
        <taxon>Actinomycetes</taxon>
        <taxon>Propionibacteriales</taxon>
        <taxon>Propionibacteriaceae</taxon>
        <taxon>Cutibacterium</taxon>
    </lineage>
</organism>
<dbReference type="PROSITE" id="PS50928">
    <property type="entry name" value="ABC_TM1"/>
    <property type="match status" value="1"/>
</dbReference>
<dbReference type="PANTHER" id="PTHR43386">
    <property type="entry name" value="OLIGOPEPTIDE TRANSPORT SYSTEM PERMEASE PROTEIN APPC"/>
    <property type="match status" value="1"/>
</dbReference>
<comment type="caution">
    <text evidence="10">The sequence shown here is derived from an EMBL/GenBank/DDBJ whole genome shotgun (WGS) entry which is preliminary data.</text>
</comment>
<evidence type="ECO:0000256" key="6">
    <source>
        <dbReference type="ARBA" id="ARBA00023136"/>
    </source>
</evidence>
<comment type="subcellular location">
    <subcellularLocation>
        <location evidence="1 7">Cell membrane</location>
        <topology evidence="1 7">Multi-pass membrane protein</topology>
    </subcellularLocation>
</comment>
<dbReference type="Pfam" id="PF00528">
    <property type="entry name" value="BPD_transp_1"/>
    <property type="match status" value="1"/>
</dbReference>
<feature type="transmembrane region" description="Helical" evidence="7">
    <location>
        <begin position="304"/>
        <end position="324"/>
    </location>
</feature>
<evidence type="ECO:0000256" key="1">
    <source>
        <dbReference type="ARBA" id="ARBA00004651"/>
    </source>
</evidence>
<comment type="similarity">
    <text evidence="7">Belongs to the binding-protein-dependent transport system permease family.</text>
</comment>
<feature type="transmembrane region" description="Helical" evidence="7">
    <location>
        <begin position="249"/>
        <end position="268"/>
    </location>
</feature>
<keyword evidence="3" id="KW-1003">Cell membrane</keyword>
<dbReference type="SUPFAM" id="SSF161098">
    <property type="entry name" value="MetI-like"/>
    <property type="match status" value="1"/>
</dbReference>
<name>A0A3E2DGI0_9ACTN</name>
<gene>
    <name evidence="10" type="ORF">CHT91_06780</name>
</gene>
<dbReference type="EMBL" id="NOWI01000005">
    <property type="protein sequence ID" value="RFT44529.1"/>
    <property type="molecule type" value="Genomic_DNA"/>
</dbReference>
<feature type="transmembrane region" description="Helical" evidence="7">
    <location>
        <begin position="59"/>
        <end position="79"/>
    </location>
</feature>
<dbReference type="PANTHER" id="PTHR43386:SF1">
    <property type="entry name" value="D,D-DIPEPTIDE TRANSPORT SYSTEM PERMEASE PROTEIN DDPC-RELATED"/>
    <property type="match status" value="1"/>
</dbReference>
<feature type="region of interest" description="Disordered" evidence="8">
    <location>
        <begin position="1"/>
        <end position="30"/>
    </location>
</feature>
<keyword evidence="4 7" id="KW-0812">Transmembrane</keyword>
<dbReference type="InterPro" id="IPR000515">
    <property type="entry name" value="MetI-like"/>
</dbReference>
<keyword evidence="6 7" id="KW-0472">Membrane</keyword>
<evidence type="ECO:0000259" key="9">
    <source>
        <dbReference type="PROSITE" id="PS50928"/>
    </source>
</evidence>
<evidence type="ECO:0000313" key="11">
    <source>
        <dbReference type="Proteomes" id="UP000259211"/>
    </source>
</evidence>
<dbReference type="AlphaFoldDB" id="A0A3E2DGI0"/>
<sequence length="339" mass="35288">MSETDAAPDVPVAGDLLPGDRLSPIGDETTSAPVAAIDPDSGRVVPGGVWSRLRHNGSAMFGAVVVVLTTLVAILATPITRAMDLDPYSYDLSALNASGLPSGAMGGISAVHPFGVEPQTGRDLFAIVVEGTRTSFLIGMGATILSMTIAIIVGVTAGYFGGWWDGLASRGTDVILGFPQLVFMIAISAVIPATAPRATVMVLIIGLLGWPSTARVLRSQAMSLRSRTFIRASQAMGAGHLHILVRQMLPNLVATIIVFITISIPGKIGAEAALSFLGVGVTPPTPSWGRSIGSAVTWVSTDPWYLLFPGGALFLVTLAFNLFGDGLRDAIDPRLGESR</sequence>
<evidence type="ECO:0000313" key="10">
    <source>
        <dbReference type="EMBL" id="RFT44529.1"/>
    </source>
</evidence>
<reference evidence="10 11" key="1">
    <citation type="submission" date="2017-07" db="EMBL/GenBank/DDBJ databases">
        <authorList>
            <person name="Sun Z.S."/>
            <person name="Albrecht U."/>
            <person name="Echele G."/>
            <person name="Lee C.C."/>
        </authorList>
    </citation>
    <scope>NUCLEOTIDE SEQUENCE [LARGE SCALE GENOMIC DNA]</scope>
    <source>
        <strain evidence="10 11">P16-029</strain>
    </source>
</reference>
<keyword evidence="2 7" id="KW-0813">Transport</keyword>
<dbReference type="InterPro" id="IPR050366">
    <property type="entry name" value="BP-dependent_transpt_permease"/>
</dbReference>
<evidence type="ECO:0000256" key="3">
    <source>
        <dbReference type="ARBA" id="ARBA00022475"/>
    </source>
</evidence>
<dbReference type="Gene3D" id="1.10.3720.10">
    <property type="entry name" value="MetI-like"/>
    <property type="match status" value="1"/>
</dbReference>
<dbReference type="Pfam" id="PF12911">
    <property type="entry name" value="OppC_N"/>
    <property type="match status" value="1"/>
</dbReference>
<dbReference type="CDD" id="cd06261">
    <property type="entry name" value="TM_PBP2"/>
    <property type="match status" value="1"/>
</dbReference>
<evidence type="ECO:0000256" key="2">
    <source>
        <dbReference type="ARBA" id="ARBA00022448"/>
    </source>
</evidence>
<dbReference type="GO" id="GO:0055085">
    <property type="term" value="P:transmembrane transport"/>
    <property type="evidence" value="ECO:0007669"/>
    <property type="project" value="InterPro"/>
</dbReference>
<dbReference type="Proteomes" id="UP000259211">
    <property type="component" value="Unassembled WGS sequence"/>
</dbReference>
<dbReference type="RefSeq" id="WP_117189327.1">
    <property type="nucleotide sequence ID" value="NZ_NOWI01000005.1"/>
</dbReference>
<evidence type="ECO:0000256" key="7">
    <source>
        <dbReference type="RuleBase" id="RU363032"/>
    </source>
</evidence>
<dbReference type="GO" id="GO:0005886">
    <property type="term" value="C:plasma membrane"/>
    <property type="evidence" value="ECO:0007669"/>
    <property type="project" value="UniProtKB-SubCell"/>
</dbReference>